<dbReference type="EMBL" id="LT670817">
    <property type="protein sequence ID" value="SHH01821.1"/>
    <property type="molecule type" value="Genomic_DNA"/>
</dbReference>
<name>A0A1M5PJB6_9BRAD</name>
<keyword evidence="2" id="KW-0560">Oxidoreductase</keyword>
<evidence type="ECO:0000313" key="2">
    <source>
        <dbReference type="EMBL" id="SHH01821.1"/>
    </source>
</evidence>
<dbReference type="PANTHER" id="PTHR33336:SF15">
    <property type="entry name" value="ABM DOMAIN-CONTAINING PROTEIN"/>
    <property type="match status" value="1"/>
</dbReference>
<protein>
    <submittedName>
        <fullName evidence="2">Quinol monooxygenase YgiN</fullName>
    </submittedName>
</protein>
<dbReference type="Pfam" id="PF03992">
    <property type="entry name" value="ABM"/>
    <property type="match status" value="1"/>
</dbReference>
<organism evidence="2 3">
    <name type="scientific">Bradyrhizobium erythrophlei</name>
    <dbReference type="NCBI Taxonomy" id="1437360"/>
    <lineage>
        <taxon>Bacteria</taxon>
        <taxon>Pseudomonadati</taxon>
        <taxon>Pseudomonadota</taxon>
        <taxon>Alphaproteobacteria</taxon>
        <taxon>Hyphomicrobiales</taxon>
        <taxon>Nitrobacteraceae</taxon>
        <taxon>Bradyrhizobium</taxon>
    </lineage>
</organism>
<dbReference type="Proteomes" id="UP000189796">
    <property type="component" value="Chromosome I"/>
</dbReference>
<evidence type="ECO:0000259" key="1">
    <source>
        <dbReference type="PROSITE" id="PS51725"/>
    </source>
</evidence>
<dbReference type="PANTHER" id="PTHR33336">
    <property type="entry name" value="QUINOL MONOOXYGENASE YGIN-RELATED"/>
    <property type="match status" value="1"/>
</dbReference>
<dbReference type="InterPro" id="IPR011008">
    <property type="entry name" value="Dimeric_a/b-barrel"/>
</dbReference>
<dbReference type="InterPro" id="IPR007138">
    <property type="entry name" value="ABM_dom"/>
</dbReference>
<dbReference type="GO" id="GO:0004497">
    <property type="term" value="F:monooxygenase activity"/>
    <property type="evidence" value="ECO:0007669"/>
    <property type="project" value="UniProtKB-KW"/>
</dbReference>
<dbReference type="AlphaFoldDB" id="A0A1M5PJB6"/>
<proteinExistence type="predicted"/>
<feature type="domain" description="ABM" evidence="1">
    <location>
        <begin position="2"/>
        <end position="90"/>
    </location>
</feature>
<dbReference type="Gene3D" id="3.30.70.100">
    <property type="match status" value="1"/>
</dbReference>
<dbReference type="PROSITE" id="PS51725">
    <property type="entry name" value="ABM"/>
    <property type="match status" value="1"/>
</dbReference>
<keyword evidence="2" id="KW-0503">Monooxygenase</keyword>
<dbReference type="InterPro" id="IPR050744">
    <property type="entry name" value="AI-2_Isomerase_LsrG"/>
</dbReference>
<dbReference type="OrthoDB" id="287932at2"/>
<gene>
    <name evidence="2" type="ORF">SAMN05443248_3392</name>
</gene>
<accession>A0A1M5PJB6</accession>
<dbReference type="RefSeq" id="WP_079602402.1">
    <property type="nucleotide sequence ID" value="NZ_LT670817.1"/>
</dbReference>
<evidence type="ECO:0000313" key="3">
    <source>
        <dbReference type="Proteomes" id="UP000189796"/>
    </source>
</evidence>
<reference evidence="2 3" key="1">
    <citation type="submission" date="2016-11" db="EMBL/GenBank/DDBJ databases">
        <authorList>
            <person name="Jaros S."/>
            <person name="Januszkiewicz K."/>
            <person name="Wedrychowicz H."/>
        </authorList>
    </citation>
    <scope>NUCLEOTIDE SEQUENCE [LARGE SCALE GENOMIC DNA]</scope>
    <source>
        <strain evidence="2 3">GAS138</strain>
    </source>
</reference>
<sequence length="99" mass="10995">MILVTGSVTAREDSIDEALELCLDHVHRSRKEPGCISHAVHTDCENPLRLVFVEQWVDRAALLAHFAVPASRNFVRALQSAAAGNTTIEIYDAERLENL</sequence>
<dbReference type="SUPFAM" id="SSF54909">
    <property type="entry name" value="Dimeric alpha+beta barrel"/>
    <property type="match status" value="1"/>
</dbReference>